<reference evidence="2 3" key="1">
    <citation type="journal article" date="2019" name="Int. J. Syst. Evol. Microbiol.">
        <title>The Global Catalogue of Microorganisms (GCM) 10K type strain sequencing project: providing services to taxonomists for standard genome sequencing and annotation.</title>
        <authorList>
            <consortium name="The Broad Institute Genomics Platform"/>
            <consortium name="The Broad Institute Genome Sequencing Center for Infectious Disease"/>
            <person name="Wu L."/>
            <person name="Ma J."/>
        </authorList>
    </citation>
    <scope>NUCLEOTIDE SEQUENCE [LARGE SCALE GENOMIC DNA]</scope>
    <source>
        <strain evidence="2 3">JCM 14588</strain>
    </source>
</reference>
<organism evidence="2 3">
    <name type="scientific">Dermacoccus barathri</name>
    <dbReference type="NCBI Taxonomy" id="322601"/>
    <lineage>
        <taxon>Bacteria</taxon>
        <taxon>Bacillati</taxon>
        <taxon>Actinomycetota</taxon>
        <taxon>Actinomycetes</taxon>
        <taxon>Micrococcales</taxon>
        <taxon>Dermacoccaceae</taxon>
        <taxon>Dermacoccus</taxon>
    </lineage>
</organism>
<name>A0ABN2AZ28_9MICO</name>
<feature type="transmembrane region" description="Helical" evidence="1">
    <location>
        <begin position="6"/>
        <end position="31"/>
    </location>
</feature>
<comment type="caution">
    <text evidence="2">The sequence shown here is derived from an EMBL/GenBank/DDBJ whole genome shotgun (WGS) entry which is preliminary data.</text>
</comment>
<dbReference type="EMBL" id="BAAANV010000003">
    <property type="protein sequence ID" value="GAA1530502.1"/>
    <property type="molecule type" value="Genomic_DNA"/>
</dbReference>
<sequence>MNNDPVGVVVMAALFGAVCGLLLVGVIALTLRLDRSRHAKVQQAREARYPSSE</sequence>
<evidence type="ECO:0000256" key="1">
    <source>
        <dbReference type="SAM" id="Phobius"/>
    </source>
</evidence>
<keyword evidence="1" id="KW-0812">Transmembrane</keyword>
<keyword evidence="1" id="KW-1133">Transmembrane helix</keyword>
<gene>
    <name evidence="2" type="ORF">GCM10009762_01150</name>
</gene>
<evidence type="ECO:0000313" key="3">
    <source>
        <dbReference type="Proteomes" id="UP001501288"/>
    </source>
</evidence>
<accession>A0ABN2AZ28</accession>
<keyword evidence="1" id="KW-0472">Membrane</keyword>
<protein>
    <recommendedName>
        <fullName evidence="4">LapA family protein</fullName>
    </recommendedName>
</protein>
<keyword evidence="3" id="KW-1185">Reference proteome</keyword>
<evidence type="ECO:0008006" key="4">
    <source>
        <dbReference type="Google" id="ProtNLM"/>
    </source>
</evidence>
<proteinExistence type="predicted"/>
<dbReference type="RefSeq" id="WP_182434808.1">
    <property type="nucleotide sequence ID" value="NZ_BAAANV010000003.1"/>
</dbReference>
<dbReference type="Proteomes" id="UP001501288">
    <property type="component" value="Unassembled WGS sequence"/>
</dbReference>
<evidence type="ECO:0000313" key="2">
    <source>
        <dbReference type="EMBL" id="GAA1530502.1"/>
    </source>
</evidence>